<evidence type="ECO:0000313" key="3">
    <source>
        <dbReference type="Proteomes" id="UP000316416"/>
    </source>
</evidence>
<organism evidence="2 3">
    <name type="scientific">Shewanella eurypsychrophilus</name>
    <dbReference type="NCBI Taxonomy" id="2593656"/>
    <lineage>
        <taxon>Bacteria</taxon>
        <taxon>Pseudomonadati</taxon>
        <taxon>Pseudomonadota</taxon>
        <taxon>Gammaproteobacteria</taxon>
        <taxon>Alteromonadales</taxon>
        <taxon>Shewanellaceae</taxon>
        <taxon>Shewanella</taxon>
    </lineage>
</organism>
<dbReference type="PROSITE" id="PS51186">
    <property type="entry name" value="GNAT"/>
    <property type="match status" value="1"/>
</dbReference>
<dbReference type="SUPFAM" id="SSF55729">
    <property type="entry name" value="Acyl-CoA N-acyltransferases (Nat)"/>
    <property type="match status" value="1"/>
</dbReference>
<name>A0ABX6V3F3_9GAMM</name>
<dbReference type="CDD" id="cd04301">
    <property type="entry name" value="NAT_SF"/>
    <property type="match status" value="1"/>
</dbReference>
<reference evidence="2" key="1">
    <citation type="submission" date="2021-07" db="EMBL/GenBank/DDBJ databases">
        <title>Shewanella sp. YLB-07 whole genome sequence.</title>
        <authorList>
            <person name="Yu L."/>
        </authorList>
    </citation>
    <scope>NUCLEOTIDE SEQUENCE</scope>
    <source>
        <strain evidence="2">YLB-08</strain>
    </source>
</reference>
<dbReference type="RefSeq" id="WP_142872261.1">
    <property type="nucleotide sequence ID" value="NZ_CP045503.2"/>
</dbReference>
<sequence length="162" mass="18053">MQLRSITDNDWTAILLIQEECYPEIEPESLQTLQSKWQVSSMSCFVIEADNQVVGYCLAHPWQLGSPPSLEQVITKVEQADTLYLHDIALSAKAQGKGAGQAALEKLIGLAQQFMYQTLSLVAVQGASSYWEKQGFVEKVIDKNLQSYTADACYMVLDIQTD</sequence>
<dbReference type="Pfam" id="PF00583">
    <property type="entry name" value="Acetyltransf_1"/>
    <property type="match status" value="1"/>
</dbReference>
<dbReference type="Proteomes" id="UP000316416">
    <property type="component" value="Chromosome"/>
</dbReference>
<protein>
    <submittedName>
        <fullName evidence="2">GNAT family N-acetyltransferase</fullName>
    </submittedName>
</protein>
<accession>A0ABX6V3F3</accession>
<proteinExistence type="predicted"/>
<evidence type="ECO:0000259" key="1">
    <source>
        <dbReference type="PROSITE" id="PS51186"/>
    </source>
</evidence>
<gene>
    <name evidence="2" type="ORF">FM038_005160</name>
</gene>
<dbReference type="InterPro" id="IPR016181">
    <property type="entry name" value="Acyl_CoA_acyltransferase"/>
</dbReference>
<dbReference type="Gene3D" id="3.40.630.30">
    <property type="match status" value="1"/>
</dbReference>
<dbReference type="InterPro" id="IPR000182">
    <property type="entry name" value="GNAT_dom"/>
</dbReference>
<feature type="domain" description="N-acetyltransferase" evidence="1">
    <location>
        <begin position="1"/>
        <end position="160"/>
    </location>
</feature>
<evidence type="ECO:0000313" key="2">
    <source>
        <dbReference type="EMBL" id="QPG56887.1"/>
    </source>
</evidence>
<keyword evidence="3" id="KW-1185">Reference proteome</keyword>
<dbReference type="EMBL" id="CP045503">
    <property type="protein sequence ID" value="QPG56887.1"/>
    <property type="molecule type" value="Genomic_DNA"/>
</dbReference>